<evidence type="ECO:0000313" key="1">
    <source>
        <dbReference type="EMBL" id="MBM3275726.1"/>
    </source>
</evidence>
<dbReference type="InterPro" id="IPR016155">
    <property type="entry name" value="Mopterin_synth/thiamin_S_b"/>
</dbReference>
<protein>
    <submittedName>
        <fullName evidence="1">MoaD/ThiS family protein</fullName>
    </submittedName>
</protein>
<dbReference type="AlphaFoldDB" id="A0A937X461"/>
<gene>
    <name evidence="1" type="ORF">FJZ00_11275</name>
</gene>
<dbReference type="Pfam" id="PF02597">
    <property type="entry name" value="ThiS"/>
    <property type="match status" value="1"/>
</dbReference>
<organism evidence="1 2">
    <name type="scientific">Candidatus Tanganyikabacteria bacterium</name>
    <dbReference type="NCBI Taxonomy" id="2961651"/>
    <lineage>
        <taxon>Bacteria</taxon>
        <taxon>Bacillati</taxon>
        <taxon>Candidatus Sericytochromatia</taxon>
        <taxon>Candidatus Tanganyikabacteria</taxon>
    </lineage>
</organism>
<reference evidence="1 2" key="1">
    <citation type="submission" date="2019-03" db="EMBL/GenBank/DDBJ databases">
        <title>Lake Tanganyika Metagenome-Assembled Genomes (MAGs).</title>
        <authorList>
            <person name="Tran P."/>
        </authorList>
    </citation>
    <scope>NUCLEOTIDE SEQUENCE [LARGE SCALE GENOMIC DNA]</scope>
    <source>
        <strain evidence="1">K_DeepCast_65m_m2_236</strain>
    </source>
</reference>
<comment type="caution">
    <text evidence="1">The sequence shown here is derived from an EMBL/GenBank/DDBJ whole genome shotgun (WGS) entry which is preliminary data.</text>
</comment>
<sequence>MRINVKLMGWMREYLGPGIEHFDDRDFELDDGTTLGALCDRFGFRSGETDFMAMLNGERVVDDALDATKLATDDKVVFVPPIKGG</sequence>
<name>A0A937X461_9BACT</name>
<dbReference type="Proteomes" id="UP000703893">
    <property type="component" value="Unassembled WGS sequence"/>
</dbReference>
<dbReference type="InterPro" id="IPR012675">
    <property type="entry name" value="Beta-grasp_dom_sf"/>
</dbReference>
<evidence type="ECO:0000313" key="2">
    <source>
        <dbReference type="Proteomes" id="UP000703893"/>
    </source>
</evidence>
<proteinExistence type="predicted"/>
<dbReference type="SUPFAM" id="SSF54285">
    <property type="entry name" value="MoaD/ThiS"/>
    <property type="match status" value="1"/>
</dbReference>
<accession>A0A937X461</accession>
<dbReference type="Gene3D" id="3.10.20.30">
    <property type="match status" value="1"/>
</dbReference>
<dbReference type="EMBL" id="VGJX01000695">
    <property type="protein sequence ID" value="MBM3275726.1"/>
    <property type="molecule type" value="Genomic_DNA"/>
</dbReference>
<dbReference type="InterPro" id="IPR003749">
    <property type="entry name" value="ThiS/MoaD-like"/>
</dbReference>